<dbReference type="AlphaFoldDB" id="A0A9P7L412"/>
<keyword evidence="3" id="KW-1185">Reference proteome</keyword>
<sequence length="114" mass="12555">MRKKTKELGIAKRQSKNAAKSPHTDGTIEKLKDARRRRDRTIQQDEETIRLLKSKLHEQKESDEGCDGRCRSATLSPSRSATLSPGPKATSRGSRTLSPSLFTGTGTSVDNLTC</sequence>
<protein>
    <submittedName>
        <fullName evidence="2">Uncharacterized protein</fullName>
    </submittedName>
</protein>
<feature type="region of interest" description="Disordered" evidence="1">
    <location>
        <begin position="1"/>
        <end position="114"/>
    </location>
</feature>
<evidence type="ECO:0000313" key="2">
    <source>
        <dbReference type="EMBL" id="KAG5762925.1"/>
    </source>
</evidence>
<name>A0A9P7L412_9HYPO</name>
<reference evidence="2" key="2">
    <citation type="submission" date="2020-10" db="EMBL/GenBank/DDBJ databases">
        <authorList>
            <person name="Peck L.D."/>
            <person name="Nowell R.W."/>
            <person name="Flood J."/>
            <person name="Ryan M.J."/>
            <person name="Barraclough T.G."/>
        </authorList>
    </citation>
    <scope>NUCLEOTIDE SEQUENCE</scope>
    <source>
        <strain evidence="2">IMI 127659i</strain>
    </source>
</reference>
<organism evidence="2 3">
    <name type="scientific">Fusarium xylarioides</name>
    <dbReference type="NCBI Taxonomy" id="221167"/>
    <lineage>
        <taxon>Eukaryota</taxon>
        <taxon>Fungi</taxon>
        <taxon>Dikarya</taxon>
        <taxon>Ascomycota</taxon>
        <taxon>Pezizomycotina</taxon>
        <taxon>Sordariomycetes</taxon>
        <taxon>Hypocreomycetidae</taxon>
        <taxon>Hypocreales</taxon>
        <taxon>Nectriaceae</taxon>
        <taxon>Fusarium</taxon>
        <taxon>Fusarium fujikuroi species complex</taxon>
    </lineage>
</organism>
<feature type="compositionally biased region" description="Polar residues" evidence="1">
    <location>
        <begin position="73"/>
        <end position="83"/>
    </location>
</feature>
<accession>A0A9P7L412</accession>
<feature type="compositionally biased region" description="Basic and acidic residues" evidence="1">
    <location>
        <begin position="22"/>
        <end position="32"/>
    </location>
</feature>
<dbReference type="Proteomes" id="UP000750502">
    <property type="component" value="Unassembled WGS sequence"/>
</dbReference>
<feature type="compositionally biased region" description="Polar residues" evidence="1">
    <location>
        <begin position="91"/>
        <end position="114"/>
    </location>
</feature>
<proteinExistence type="predicted"/>
<comment type="caution">
    <text evidence="2">The sequence shown here is derived from an EMBL/GenBank/DDBJ whole genome shotgun (WGS) entry which is preliminary data.</text>
</comment>
<dbReference type="EMBL" id="JADFTT010000340">
    <property type="protein sequence ID" value="KAG5762925.1"/>
    <property type="molecule type" value="Genomic_DNA"/>
</dbReference>
<feature type="compositionally biased region" description="Basic and acidic residues" evidence="1">
    <location>
        <begin position="1"/>
        <end position="10"/>
    </location>
</feature>
<gene>
    <name evidence="2" type="ORF">H9Q72_008963</name>
</gene>
<evidence type="ECO:0000256" key="1">
    <source>
        <dbReference type="SAM" id="MobiDB-lite"/>
    </source>
</evidence>
<feature type="compositionally biased region" description="Basic and acidic residues" evidence="1">
    <location>
        <begin position="40"/>
        <end position="70"/>
    </location>
</feature>
<evidence type="ECO:0000313" key="3">
    <source>
        <dbReference type="Proteomes" id="UP000750502"/>
    </source>
</evidence>
<reference evidence="2" key="1">
    <citation type="journal article" date="2020" name="bioRxiv">
        <title>Historical genomics reveals the evolutionary mechanisms behind multiple outbreaks of the host-specific coffee wilt pathogen Fusarium xylarioides.</title>
        <authorList>
            <person name="Peck D."/>
            <person name="Nowell R.W."/>
            <person name="Flood J."/>
            <person name="Ryan M.J."/>
            <person name="Barraclough T.G."/>
        </authorList>
    </citation>
    <scope>NUCLEOTIDE SEQUENCE</scope>
    <source>
        <strain evidence="2">IMI 127659i</strain>
    </source>
</reference>